<protein>
    <recommendedName>
        <fullName evidence="3">Reverse transcriptase domain-containing protein</fullName>
    </recommendedName>
</protein>
<evidence type="ECO:0000313" key="1">
    <source>
        <dbReference type="EMBL" id="GBP49323.1"/>
    </source>
</evidence>
<evidence type="ECO:0008006" key="3">
    <source>
        <dbReference type="Google" id="ProtNLM"/>
    </source>
</evidence>
<proteinExistence type="predicted"/>
<dbReference type="EMBL" id="BGZK01000542">
    <property type="protein sequence ID" value="GBP49323.1"/>
    <property type="molecule type" value="Genomic_DNA"/>
</dbReference>
<gene>
    <name evidence="1" type="ORF">EVAR_27025_1</name>
</gene>
<evidence type="ECO:0000313" key="2">
    <source>
        <dbReference type="Proteomes" id="UP000299102"/>
    </source>
</evidence>
<reference evidence="1 2" key="1">
    <citation type="journal article" date="2019" name="Commun. Biol.">
        <title>The bagworm genome reveals a unique fibroin gene that provides high tensile strength.</title>
        <authorList>
            <person name="Kono N."/>
            <person name="Nakamura H."/>
            <person name="Ohtoshi R."/>
            <person name="Tomita M."/>
            <person name="Numata K."/>
            <person name="Arakawa K."/>
        </authorList>
    </citation>
    <scope>NUCLEOTIDE SEQUENCE [LARGE SCALE GENOMIC DNA]</scope>
</reference>
<dbReference type="AlphaFoldDB" id="A0A4C1WE36"/>
<sequence length="400" mass="45357">MDTALNEQALSVEMVKSVGSYDQLDEAKEAYEKAVAKVQKASLKRFCSTHERESLWNRIYRETGKNWEDVLLETGSERVLGLDESASLLAETFCPDKRVDTGDPYYMEALAIDGFMSDICRTAIFWYLRLSLAIANKCLELEYFLWAWKVAYIKIILIVSLDIEGDFDNAWLPALMTQLLAYKCSNLILDSFLRELWELGTYVQAFVDDVIIFSGQSALLVEEEANRAFAHSLHSLGIRNKLKFALPKTNSMVLTRKLKYNDPVGHINGYASVIELIKLYASCAWAPTRRKFGVRKMLDAVQRSVALKACRTHRTISLHSTLMLWKLLPLDIRSADKSVNFGDLPHPAYVLDIGYESVDDLEFQTMDLLTVVGPHIYTDGSHIEGKVGAVLTEWRDGKET</sequence>
<name>A0A4C1WE36_EUMVA</name>
<accession>A0A4C1WE36</accession>
<dbReference type="Proteomes" id="UP000299102">
    <property type="component" value="Unassembled WGS sequence"/>
</dbReference>
<comment type="caution">
    <text evidence="1">The sequence shown here is derived from an EMBL/GenBank/DDBJ whole genome shotgun (WGS) entry which is preliminary data.</text>
</comment>
<organism evidence="1 2">
    <name type="scientific">Eumeta variegata</name>
    <name type="common">Bagworm moth</name>
    <name type="synonym">Eumeta japonica</name>
    <dbReference type="NCBI Taxonomy" id="151549"/>
    <lineage>
        <taxon>Eukaryota</taxon>
        <taxon>Metazoa</taxon>
        <taxon>Ecdysozoa</taxon>
        <taxon>Arthropoda</taxon>
        <taxon>Hexapoda</taxon>
        <taxon>Insecta</taxon>
        <taxon>Pterygota</taxon>
        <taxon>Neoptera</taxon>
        <taxon>Endopterygota</taxon>
        <taxon>Lepidoptera</taxon>
        <taxon>Glossata</taxon>
        <taxon>Ditrysia</taxon>
        <taxon>Tineoidea</taxon>
        <taxon>Psychidae</taxon>
        <taxon>Oiketicinae</taxon>
        <taxon>Eumeta</taxon>
    </lineage>
</organism>
<keyword evidence="2" id="KW-1185">Reference proteome</keyword>